<dbReference type="EMBL" id="JWZX01001382">
    <property type="protein sequence ID" value="KOO33928.1"/>
    <property type="molecule type" value="Genomic_DNA"/>
</dbReference>
<organism evidence="3 4">
    <name type="scientific">Chrysochromulina tobinii</name>
    <dbReference type="NCBI Taxonomy" id="1460289"/>
    <lineage>
        <taxon>Eukaryota</taxon>
        <taxon>Haptista</taxon>
        <taxon>Haptophyta</taxon>
        <taxon>Prymnesiophyceae</taxon>
        <taxon>Prymnesiales</taxon>
        <taxon>Chrysochromulinaceae</taxon>
        <taxon>Chrysochromulina</taxon>
    </lineage>
</organism>
<dbReference type="GO" id="GO:0009982">
    <property type="term" value="F:pseudouridine synthase activity"/>
    <property type="evidence" value="ECO:0007669"/>
    <property type="project" value="InterPro"/>
</dbReference>
<dbReference type="AlphaFoldDB" id="A0A0M0K6B7"/>
<comment type="similarity">
    <text evidence="1">Belongs to the pseudouridine synthase RluA family.</text>
</comment>
<dbReference type="PROSITE" id="PS50096">
    <property type="entry name" value="IQ"/>
    <property type="match status" value="1"/>
</dbReference>
<reference evidence="4" key="1">
    <citation type="journal article" date="2015" name="PLoS Genet.">
        <title>Genome Sequence and Transcriptome Analyses of Chrysochromulina tobin: Metabolic Tools for Enhanced Algal Fitness in the Prominent Order Prymnesiales (Haptophyceae).</title>
        <authorList>
            <person name="Hovde B.T."/>
            <person name="Deodato C.R."/>
            <person name="Hunsperger H.M."/>
            <person name="Ryken S.A."/>
            <person name="Yost W."/>
            <person name="Jha R.K."/>
            <person name="Patterson J."/>
            <person name="Monnat R.J. Jr."/>
            <person name="Barlow S.B."/>
            <person name="Starkenburg S.R."/>
            <person name="Cattolico R.A."/>
        </authorList>
    </citation>
    <scope>NUCLEOTIDE SEQUENCE</scope>
    <source>
        <strain evidence="4">CCMP291</strain>
    </source>
</reference>
<dbReference type="OrthoDB" id="424794at2759"/>
<dbReference type="InterPro" id="IPR006145">
    <property type="entry name" value="PsdUridine_synth_RsuA/RluA"/>
</dbReference>
<evidence type="ECO:0000313" key="3">
    <source>
        <dbReference type="EMBL" id="KOO33928.1"/>
    </source>
</evidence>
<dbReference type="CDD" id="cd02869">
    <property type="entry name" value="PseudoU_synth_RluA_like"/>
    <property type="match status" value="1"/>
</dbReference>
<dbReference type="PANTHER" id="PTHR21600">
    <property type="entry name" value="MITOCHONDRIAL RNA PSEUDOURIDINE SYNTHASE"/>
    <property type="match status" value="1"/>
</dbReference>
<gene>
    <name evidence="3" type="ORF">Ctob_010777</name>
</gene>
<dbReference type="InterPro" id="IPR020103">
    <property type="entry name" value="PsdUridine_synth_cat_dom_sf"/>
</dbReference>
<dbReference type="InterPro" id="IPR050188">
    <property type="entry name" value="RluA_PseudoU_synthase"/>
</dbReference>
<accession>A0A0M0K6B7</accession>
<evidence type="ECO:0000259" key="2">
    <source>
        <dbReference type="Pfam" id="PF00849"/>
    </source>
</evidence>
<dbReference type="GO" id="GO:0000455">
    <property type="term" value="P:enzyme-directed rRNA pseudouridine synthesis"/>
    <property type="evidence" value="ECO:0007669"/>
    <property type="project" value="TreeGrafter"/>
</dbReference>
<evidence type="ECO:0000256" key="1">
    <source>
        <dbReference type="ARBA" id="ARBA00010876"/>
    </source>
</evidence>
<dbReference type="Pfam" id="PF00849">
    <property type="entry name" value="PseudoU_synth_2"/>
    <property type="match status" value="1"/>
</dbReference>
<keyword evidence="4" id="KW-1185">Reference proteome</keyword>
<feature type="domain" description="Pseudouridine synthase RsuA/RluA-like" evidence="2">
    <location>
        <begin position="2"/>
        <end position="170"/>
    </location>
</feature>
<protein>
    <submittedName>
        <fullName evidence="3">Pseudouridine synthase</fullName>
    </submittedName>
</protein>
<evidence type="ECO:0000313" key="4">
    <source>
        <dbReference type="Proteomes" id="UP000037460"/>
    </source>
</evidence>
<dbReference type="Gene3D" id="3.30.2350.10">
    <property type="entry name" value="Pseudouridine synthase"/>
    <property type="match status" value="1"/>
</dbReference>
<dbReference type="SUPFAM" id="SSF55120">
    <property type="entry name" value="Pseudouridine synthase"/>
    <property type="match status" value="1"/>
</dbReference>
<dbReference type="Proteomes" id="UP000037460">
    <property type="component" value="Unassembled WGS sequence"/>
</dbReference>
<comment type="caution">
    <text evidence="3">The sequence shown here is derived from an EMBL/GenBank/DDBJ whole genome shotgun (WGS) entry which is preliminary data.</text>
</comment>
<dbReference type="PANTHER" id="PTHR21600:SF87">
    <property type="entry name" value="RNA PSEUDOURIDYLATE SYNTHASE DOMAIN-CONTAINING PROTEIN 1"/>
    <property type="match status" value="1"/>
</dbReference>
<name>A0A0M0K6B7_9EUKA</name>
<sequence length="255" mass="27629">MAIVDKPAGIHTKPFGMPLALEHALPAVLTPPPSGARDALLRPTAVHRLDKRVQGLVVVAKTRSAAASLAASFRERQVRKRYRALLVGRLDVIECLEAACSAATKAAGGLEVSSEADGAELRVTSLIDGRPAQTLVRVLEHTPHVQAGWLTTVDLQPLTGRRHQLRRHCQELGFAICGDDLYPTVGGGEGSFGGKRSGGLFLQSIAVSVLHPRNDGSWHFRGEQCAWKRVSKDGNHYRILEHPTGYFYQQGILPS</sequence>
<dbReference type="GO" id="GO:0003723">
    <property type="term" value="F:RNA binding"/>
    <property type="evidence" value="ECO:0007669"/>
    <property type="project" value="InterPro"/>
</dbReference>
<proteinExistence type="inferred from homology"/>